<dbReference type="PANTHER" id="PTHR15004">
    <property type="entry name" value="GLUTAMYL-TRNA(GLN) AMIDOTRANSFERASE SUBUNIT C, MITOCHONDRIAL"/>
    <property type="match status" value="1"/>
</dbReference>
<keyword evidence="1" id="KW-0067">ATP-binding</keyword>
<dbReference type="RefSeq" id="WP_163491537.1">
    <property type="nucleotide sequence ID" value="NZ_JACVEL010000011.1"/>
</dbReference>
<dbReference type="NCBIfam" id="TIGR00135">
    <property type="entry name" value="gatC"/>
    <property type="match status" value="1"/>
</dbReference>
<proteinExistence type="inferred from homology"/>
<evidence type="ECO:0000256" key="1">
    <source>
        <dbReference type="HAMAP-Rule" id="MF_00122"/>
    </source>
</evidence>
<comment type="catalytic activity">
    <reaction evidence="1">
        <text>L-aspartyl-tRNA(Asn) + L-glutamine + ATP + H2O = L-asparaginyl-tRNA(Asn) + L-glutamate + ADP + phosphate + 2 H(+)</text>
        <dbReference type="Rhea" id="RHEA:14513"/>
        <dbReference type="Rhea" id="RHEA-COMP:9674"/>
        <dbReference type="Rhea" id="RHEA-COMP:9677"/>
        <dbReference type="ChEBI" id="CHEBI:15377"/>
        <dbReference type="ChEBI" id="CHEBI:15378"/>
        <dbReference type="ChEBI" id="CHEBI:29985"/>
        <dbReference type="ChEBI" id="CHEBI:30616"/>
        <dbReference type="ChEBI" id="CHEBI:43474"/>
        <dbReference type="ChEBI" id="CHEBI:58359"/>
        <dbReference type="ChEBI" id="CHEBI:78515"/>
        <dbReference type="ChEBI" id="CHEBI:78516"/>
        <dbReference type="ChEBI" id="CHEBI:456216"/>
    </reaction>
</comment>
<comment type="subunit">
    <text evidence="1">Heterotrimer of A, B and C subunits.</text>
</comment>
<organism evidence="2 3">
    <name type="scientific">Taishania pollutisoli</name>
    <dbReference type="NCBI Taxonomy" id="2766479"/>
    <lineage>
        <taxon>Bacteria</taxon>
        <taxon>Pseudomonadati</taxon>
        <taxon>Bacteroidota</taxon>
        <taxon>Flavobacteriia</taxon>
        <taxon>Flavobacteriales</taxon>
        <taxon>Crocinitomicaceae</taxon>
        <taxon>Taishania</taxon>
    </lineage>
</organism>
<dbReference type="GO" id="GO:0050567">
    <property type="term" value="F:glutaminyl-tRNA synthase (glutamine-hydrolyzing) activity"/>
    <property type="evidence" value="ECO:0007669"/>
    <property type="project" value="UniProtKB-UniRule"/>
</dbReference>
<comment type="catalytic activity">
    <reaction evidence="1">
        <text>L-glutamyl-tRNA(Gln) + L-glutamine + ATP + H2O = L-glutaminyl-tRNA(Gln) + L-glutamate + ADP + phosphate + H(+)</text>
        <dbReference type="Rhea" id="RHEA:17521"/>
        <dbReference type="Rhea" id="RHEA-COMP:9681"/>
        <dbReference type="Rhea" id="RHEA-COMP:9684"/>
        <dbReference type="ChEBI" id="CHEBI:15377"/>
        <dbReference type="ChEBI" id="CHEBI:15378"/>
        <dbReference type="ChEBI" id="CHEBI:29985"/>
        <dbReference type="ChEBI" id="CHEBI:30616"/>
        <dbReference type="ChEBI" id="CHEBI:43474"/>
        <dbReference type="ChEBI" id="CHEBI:58359"/>
        <dbReference type="ChEBI" id="CHEBI:78520"/>
        <dbReference type="ChEBI" id="CHEBI:78521"/>
        <dbReference type="ChEBI" id="CHEBI:456216"/>
    </reaction>
</comment>
<comment type="function">
    <text evidence="1">Allows the formation of correctly charged Asn-tRNA(Asn) or Gln-tRNA(Gln) through the transamidation of misacylated Asp-tRNA(Asn) or Glu-tRNA(Gln) in organisms which lack either or both of asparaginyl-tRNA or glutaminyl-tRNA synthetases. The reaction takes place in the presence of glutamine and ATP through an activated phospho-Asp-tRNA(Asn) or phospho-Glu-tRNA(Gln).</text>
</comment>
<dbReference type="EC" id="6.3.5.-" evidence="1"/>
<keyword evidence="1" id="KW-0436">Ligase</keyword>
<reference evidence="2" key="1">
    <citation type="submission" date="2020-09" db="EMBL/GenBank/DDBJ databases">
        <title>Taishania pollutisoli gen. nov., sp. nov., Isolated from Tetrabromobisphenol A-Contaminated Soil.</title>
        <authorList>
            <person name="Chen Q."/>
        </authorList>
    </citation>
    <scope>NUCLEOTIDE SEQUENCE</scope>
    <source>
        <strain evidence="2">CZZ-1</strain>
    </source>
</reference>
<dbReference type="GO" id="GO:0006450">
    <property type="term" value="P:regulation of translational fidelity"/>
    <property type="evidence" value="ECO:0007669"/>
    <property type="project" value="InterPro"/>
</dbReference>
<dbReference type="GO" id="GO:0005524">
    <property type="term" value="F:ATP binding"/>
    <property type="evidence" value="ECO:0007669"/>
    <property type="project" value="UniProtKB-KW"/>
</dbReference>
<dbReference type="Pfam" id="PF02686">
    <property type="entry name" value="GatC"/>
    <property type="match status" value="1"/>
</dbReference>
<dbReference type="GO" id="GO:0070681">
    <property type="term" value="P:glutaminyl-tRNAGln biosynthesis via transamidation"/>
    <property type="evidence" value="ECO:0007669"/>
    <property type="project" value="TreeGrafter"/>
</dbReference>
<dbReference type="SUPFAM" id="SSF141000">
    <property type="entry name" value="Glu-tRNAGln amidotransferase C subunit"/>
    <property type="match status" value="1"/>
</dbReference>
<dbReference type="EMBL" id="JACVEL010000011">
    <property type="protein sequence ID" value="MBC9813570.1"/>
    <property type="molecule type" value="Genomic_DNA"/>
</dbReference>
<evidence type="ECO:0000313" key="2">
    <source>
        <dbReference type="EMBL" id="MBC9813570.1"/>
    </source>
</evidence>
<dbReference type="Proteomes" id="UP000652681">
    <property type="component" value="Unassembled WGS sequence"/>
</dbReference>
<dbReference type="GO" id="GO:0006412">
    <property type="term" value="P:translation"/>
    <property type="evidence" value="ECO:0007669"/>
    <property type="project" value="UniProtKB-UniRule"/>
</dbReference>
<keyword evidence="3" id="KW-1185">Reference proteome</keyword>
<comment type="caution">
    <text evidence="2">The sequence shown here is derived from an EMBL/GenBank/DDBJ whole genome shotgun (WGS) entry which is preliminary data.</text>
</comment>
<keyword evidence="1" id="KW-0648">Protein biosynthesis</keyword>
<dbReference type="InterPro" id="IPR003837">
    <property type="entry name" value="GatC"/>
</dbReference>
<comment type="similarity">
    <text evidence="1">Belongs to the GatC family.</text>
</comment>
<protein>
    <recommendedName>
        <fullName evidence="1">Aspartyl/glutamyl-tRNA(Asn/Gln) amidotransferase subunit C</fullName>
        <shortName evidence="1">Asp/Glu-ADT subunit C</shortName>
        <ecNumber evidence="1">6.3.5.-</ecNumber>
    </recommendedName>
</protein>
<accession>A0A8J6U2R2</accession>
<keyword evidence="1" id="KW-0547">Nucleotide-binding</keyword>
<name>A0A8J6U2R2_9FLAO</name>
<gene>
    <name evidence="1 2" type="primary">gatC</name>
    <name evidence="2" type="ORF">H9Y05_13925</name>
</gene>
<dbReference type="AlphaFoldDB" id="A0A8J6U2R2"/>
<dbReference type="HAMAP" id="MF_00122">
    <property type="entry name" value="GatC"/>
    <property type="match status" value="1"/>
</dbReference>
<evidence type="ECO:0000313" key="3">
    <source>
        <dbReference type="Proteomes" id="UP000652681"/>
    </source>
</evidence>
<sequence>MKITDETVDHIAHLARLEFEGEAKTAIKQEMETIISFMEVLQQVDTENVEPLIFMSEEINRLRDDVAEVTLTQAEVLKNAPKKDSDYFRIPKVLDK</sequence>
<dbReference type="PANTHER" id="PTHR15004:SF0">
    <property type="entry name" value="GLUTAMYL-TRNA(GLN) AMIDOTRANSFERASE SUBUNIT C, MITOCHONDRIAL"/>
    <property type="match status" value="1"/>
</dbReference>
<dbReference type="Gene3D" id="1.10.20.60">
    <property type="entry name" value="Glu-tRNAGln amidotransferase C subunit, N-terminal domain"/>
    <property type="match status" value="1"/>
</dbReference>
<dbReference type="InterPro" id="IPR036113">
    <property type="entry name" value="Asp/Glu-ADT_sf_sub_c"/>
</dbReference>